<organism evidence="1 2">
    <name type="scientific">Microbulbifer thermotolerans</name>
    <dbReference type="NCBI Taxonomy" id="252514"/>
    <lineage>
        <taxon>Bacteria</taxon>
        <taxon>Pseudomonadati</taxon>
        <taxon>Pseudomonadota</taxon>
        <taxon>Gammaproteobacteria</taxon>
        <taxon>Cellvibrionales</taxon>
        <taxon>Microbulbiferaceae</taxon>
        <taxon>Microbulbifer</taxon>
    </lineage>
</organism>
<dbReference type="Proteomes" id="UP001209730">
    <property type="component" value="Unassembled WGS sequence"/>
</dbReference>
<gene>
    <name evidence="1" type="ORF">OQJ68_09375</name>
</gene>
<protein>
    <submittedName>
        <fullName evidence="1">Uncharacterized protein</fullName>
    </submittedName>
</protein>
<comment type="caution">
    <text evidence="1">The sequence shown here is derived from an EMBL/GenBank/DDBJ whole genome shotgun (WGS) entry which is preliminary data.</text>
</comment>
<evidence type="ECO:0000313" key="1">
    <source>
        <dbReference type="EMBL" id="MCX2801996.1"/>
    </source>
</evidence>
<sequence>MNCRKIPASLLPTLVNLFSVSLEQLLGMEKMPAKRGPASALQRQIEQISRMPRNRQKMIAEVLEALIKQQSA</sequence>
<proteinExistence type="predicted"/>
<evidence type="ECO:0000313" key="2">
    <source>
        <dbReference type="Proteomes" id="UP001209730"/>
    </source>
</evidence>
<dbReference type="AlphaFoldDB" id="A0AB35HYV1"/>
<reference evidence="1" key="1">
    <citation type="submission" date="2022-11" db="EMBL/GenBank/DDBJ databases">
        <title>Chitin-degrading and fungicidal potential of chitinolytic bacterial strains from marine environment of the Pacific Ocean regions.</title>
        <authorList>
            <person name="Pentekhina I."/>
            <person name="Nedashkovskaya O."/>
            <person name="Seitkalieva A."/>
            <person name="Podvolotskaya A."/>
            <person name="Tekutyeva L."/>
            <person name="Balabanova L."/>
        </authorList>
    </citation>
    <scope>NUCLEOTIDE SEQUENCE</scope>
    <source>
        <strain evidence="1">KMM 6838</strain>
    </source>
</reference>
<dbReference type="EMBL" id="JAPHQB010000012">
    <property type="protein sequence ID" value="MCX2801996.1"/>
    <property type="molecule type" value="Genomic_DNA"/>
</dbReference>
<name>A0AB35HYV1_MICTH</name>
<accession>A0AB35HYV1</accession>
<dbReference type="RefSeq" id="WP_266044579.1">
    <property type="nucleotide sequence ID" value="NZ_JAPHQB010000012.1"/>
</dbReference>